<keyword evidence="5" id="KW-0282">Flagellum</keyword>
<dbReference type="EMBL" id="OZ060371">
    <property type="protein sequence ID" value="CAL4043169.1"/>
    <property type="molecule type" value="Genomic_DNA"/>
</dbReference>
<keyword evidence="3" id="KW-0975">Bacterial flagellum</keyword>
<evidence type="ECO:0000256" key="1">
    <source>
        <dbReference type="ARBA" id="ARBA00004365"/>
    </source>
</evidence>
<evidence type="ECO:0000256" key="3">
    <source>
        <dbReference type="ARBA" id="ARBA00023143"/>
    </source>
</evidence>
<dbReference type="GO" id="GO:0009288">
    <property type="term" value="C:bacterial-type flagellum"/>
    <property type="evidence" value="ECO:0007669"/>
    <property type="project" value="UniProtKB-SubCell"/>
</dbReference>
<gene>
    <name evidence="5" type="primary">flgB</name>
    <name evidence="5" type="ORF">BUANCORI2928_266</name>
</gene>
<dbReference type="InterPro" id="IPR001444">
    <property type="entry name" value="Flag_bb_rod_N"/>
</dbReference>
<evidence type="ECO:0000313" key="5">
    <source>
        <dbReference type="EMBL" id="CAL4043169.1"/>
    </source>
</evidence>
<evidence type="ECO:0000259" key="4">
    <source>
        <dbReference type="Pfam" id="PF00460"/>
    </source>
</evidence>
<accession>A0AAT9IGI6</accession>
<feature type="domain" description="Flagellar basal body rod protein N-terminal" evidence="4">
    <location>
        <begin position="26"/>
        <end position="39"/>
    </location>
</feature>
<proteinExistence type="inferred from homology"/>
<organism evidence="5">
    <name type="scientific">Buchnera aphidicola</name>
    <name type="common">Anoecia corni</name>
    <dbReference type="NCBI Taxonomy" id="2994477"/>
    <lineage>
        <taxon>Bacteria</taxon>
        <taxon>Pseudomonadati</taxon>
        <taxon>Pseudomonadota</taxon>
        <taxon>Gammaproteobacteria</taxon>
        <taxon>Enterobacterales</taxon>
        <taxon>Erwiniaceae</taxon>
        <taxon>Buchnera</taxon>
    </lineage>
</organism>
<keyword evidence="5" id="KW-0966">Cell projection</keyword>
<evidence type="ECO:0000256" key="2">
    <source>
        <dbReference type="ARBA" id="ARBA00009677"/>
    </source>
</evidence>
<comment type="subcellular location">
    <subcellularLocation>
        <location evidence="1">Bacterial flagellum</location>
    </subcellularLocation>
</comment>
<comment type="similarity">
    <text evidence="2">Belongs to the flagella basal body rod proteins family.</text>
</comment>
<dbReference type="RefSeq" id="WP_367680814.1">
    <property type="nucleotide sequence ID" value="NZ_OZ060371.1"/>
</dbReference>
<protein>
    <submittedName>
        <fullName evidence="5">Flagellar basal body rod protein FlgB</fullName>
    </submittedName>
</protein>
<dbReference type="AlphaFoldDB" id="A0AAT9IGI6"/>
<keyword evidence="5" id="KW-0969">Cilium</keyword>
<sequence length="195" mass="22816">MISKLDTYFKNDKLMLELLTLKESSIASNIANIDTPNYKKINVNFLDEFKKKVKDLIYIKKNNSAVNSKKKNFIEIYKENLKQSISVDKTIDENFTFNEKNLHSNIQNSLFNDIKNSIENIDEKNNLLYQEITDSMLKNVIESNDSNLNITDDNDNSNEINLTHERISFVETELEHKKELAIIKYKIDNMLKVLD</sequence>
<reference evidence="5" key="1">
    <citation type="submission" date="2024-06" db="EMBL/GenBank/DDBJ databases">
        <authorList>
            <person name="Manzano-Marin A."/>
            <person name="Manzano-Marin A."/>
            <person name="Alejandro Manzano Marin A."/>
        </authorList>
    </citation>
    <scope>NUCLEOTIDE SEQUENCE</scope>
    <source>
        <strain evidence="5">Ancorni-2928</strain>
    </source>
</reference>
<name>A0AAT9IGI6_9GAMM</name>
<dbReference type="Pfam" id="PF00460">
    <property type="entry name" value="Flg_bb_rod"/>
    <property type="match status" value="1"/>
</dbReference>